<protein>
    <submittedName>
        <fullName evidence="1">Clan AA aspartic protease</fullName>
    </submittedName>
</protein>
<gene>
    <name evidence="1" type="ORF">FAZ15_09275</name>
</gene>
<dbReference type="PROSITE" id="PS00141">
    <property type="entry name" value="ASP_PROTEASE"/>
    <property type="match status" value="1"/>
</dbReference>
<dbReference type="OrthoDB" id="7433208at2"/>
<dbReference type="GO" id="GO:0006508">
    <property type="term" value="P:proteolysis"/>
    <property type="evidence" value="ECO:0007669"/>
    <property type="project" value="UniProtKB-KW"/>
</dbReference>
<proteinExistence type="predicted"/>
<comment type="caution">
    <text evidence="1">The sequence shown here is derived from an EMBL/GenBank/DDBJ whole genome shotgun (WGS) entry which is preliminary data.</text>
</comment>
<reference evidence="1 2" key="1">
    <citation type="submission" date="2019-04" db="EMBL/GenBank/DDBJ databases">
        <title>Sphingobacterium olei sp. nov., isolated from oil-contaminated soil.</title>
        <authorList>
            <person name="Liu B."/>
        </authorList>
    </citation>
    <scope>NUCLEOTIDE SEQUENCE [LARGE SCALE GENOMIC DNA]</scope>
    <source>
        <strain evidence="1 2">HAL-9</strain>
    </source>
</reference>
<dbReference type="RefSeq" id="WP_136901025.1">
    <property type="nucleotide sequence ID" value="NZ_SUME01000003.1"/>
</dbReference>
<keyword evidence="2" id="KW-1185">Reference proteome</keyword>
<accession>A0A4U0P2C3</accession>
<dbReference type="InterPro" id="IPR001969">
    <property type="entry name" value="Aspartic_peptidase_AS"/>
</dbReference>
<evidence type="ECO:0000313" key="2">
    <source>
        <dbReference type="Proteomes" id="UP000306808"/>
    </source>
</evidence>
<dbReference type="GO" id="GO:0004190">
    <property type="term" value="F:aspartic-type endopeptidase activity"/>
    <property type="evidence" value="ECO:0007669"/>
    <property type="project" value="InterPro"/>
</dbReference>
<dbReference type="Gene3D" id="2.40.70.10">
    <property type="entry name" value="Acid Proteases"/>
    <property type="match status" value="1"/>
</dbReference>
<dbReference type="EMBL" id="SUME01000003">
    <property type="protein sequence ID" value="TJZ61375.1"/>
    <property type="molecule type" value="Genomic_DNA"/>
</dbReference>
<keyword evidence="1" id="KW-0378">Hydrolase</keyword>
<organism evidence="1 2">
    <name type="scientific">Sphingobacterium olei</name>
    <dbReference type="NCBI Taxonomy" id="2571155"/>
    <lineage>
        <taxon>Bacteria</taxon>
        <taxon>Pseudomonadati</taxon>
        <taxon>Bacteroidota</taxon>
        <taxon>Sphingobacteriia</taxon>
        <taxon>Sphingobacteriales</taxon>
        <taxon>Sphingobacteriaceae</taxon>
        <taxon>Sphingobacterium</taxon>
    </lineage>
</organism>
<dbReference type="InterPro" id="IPR021109">
    <property type="entry name" value="Peptidase_aspartic_dom_sf"/>
</dbReference>
<evidence type="ECO:0000313" key="1">
    <source>
        <dbReference type="EMBL" id="TJZ61375.1"/>
    </source>
</evidence>
<dbReference type="Pfam" id="PF13650">
    <property type="entry name" value="Asp_protease_2"/>
    <property type="match status" value="1"/>
</dbReference>
<dbReference type="SUPFAM" id="SSF50630">
    <property type="entry name" value="Acid proteases"/>
    <property type="match status" value="1"/>
</dbReference>
<dbReference type="AlphaFoldDB" id="A0A4U0P2C3"/>
<dbReference type="Proteomes" id="UP000306808">
    <property type="component" value="Unassembled WGS sequence"/>
</dbReference>
<sequence>MHIIPLEILSLEGDGIHIIIDVEIFDKPFKMVVDTGASKTVLDKTTLLNAGIEESKFQNTNILSTGLGITNMESFILDLPLFRINAWSTKKLQVAVLDLSSINYAYQQMNFAPVIGVLGGDILLRHGALIDYRKFTLRLRSRASRLE</sequence>
<keyword evidence="1" id="KW-0645">Protease</keyword>
<name>A0A4U0P2C3_9SPHI</name>